<keyword evidence="4" id="KW-1185">Reference proteome</keyword>
<sequence>MKKSTSAAAAWSFSMMMLLAPTISAQADSSVPTAPSVIKMAEVQKRVDNPDKRLLTREKSNLFHEKHVESERNASEK</sequence>
<gene>
    <name evidence="3" type="ORF">FPZ44_25390</name>
</gene>
<dbReference type="OrthoDB" id="9903230at2"/>
<evidence type="ECO:0000256" key="2">
    <source>
        <dbReference type="SAM" id="SignalP"/>
    </source>
</evidence>
<evidence type="ECO:0000313" key="3">
    <source>
        <dbReference type="EMBL" id="TVX85258.1"/>
    </source>
</evidence>
<feature type="chain" id="PRO_5022059519" evidence="2">
    <location>
        <begin position="28"/>
        <end position="77"/>
    </location>
</feature>
<reference evidence="3 4" key="1">
    <citation type="submission" date="2019-07" db="EMBL/GenBank/DDBJ databases">
        <authorList>
            <person name="Kim J."/>
        </authorList>
    </citation>
    <scope>NUCLEOTIDE SEQUENCE [LARGE SCALE GENOMIC DNA]</scope>
    <source>
        <strain evidence="3 4">N4</strain>
    </source>
</reference>
<evidence type="ECO:0000256" key="1">
    <source>
        <dbReference type="SAM" id="MobiDB-lite"/>
    </source>
</evidence>
<protein>
    <submittedName>
        <fullName evidence="3">Uncharacterized protein</fullName>
    </submittedName>
</protein>
<accession>A0A559IC52</accession>
<dbReference type="Proteomes" id="UP000318102">
    <property type="component" value="Unassembled WGS sequence"/>
</dbReference>
<dbReference type="AlphaFoldDB" id="A0A559IC52"/>
<proteinExistence type="predicted"/>
<dbReference type="EMBL" id="VNJK01000008">
    <property type="protein sequence ID" value="TVX85258.1"/>
    <property type="molecule type" value="Genomic_DNA"/>
</dbReference>
<organism evidence="3 4">
    <name type="scientific">Paenibacillus agilis</name>
    <dbReference type="NCBI Taxonomy" id="3020863"/>
    <lineage>
        <taxon>Bacteria</taxon>
        <taxon>Bacillati</taxon>
        <taxon>Bacillota</taxon>
        <taxon>Bacilli</taxon>
        <taxon>Bacillales</taxon>
        <taxon>Paenibacillaceae</taxon>
        <taxon>Paenibacillus</taxon>
    </lineage>
</organism>
<keyword evidence="2" id="KW-0732">Signal</keyword>
<dbReference type="RefSeq" id="WP_144995315.1">
    <property type="nucleotide sequence ID" value="NZ_VNJK01000008.1"/>
</dbReference>
<feature type="region of interest" description="Disordered" evidence="1">
    <location>
        <begin position="56"/>
        <end position="77"/>
    </location>
</feature>
<evidence type="ECO:0000313" key="4">
    <source>
        <dbReference type="Proteomes" id="UP000318102"/>
    </source>
</evidence>
<feature type="signal peptide" evidence="2">
    <location>
        <begin position="1"/>
        <end position="27"/>
    </location>
</feature>
<name>A0A559IC52_9BACL</name>
<comment type="caution">
    <text evidence="3">The sequence shown here is derived from an EMBL/GenBank/DDBJ whole genome shotgun (WGS) entry which is preliminary data.</text>
</comment>